<dbReference type="RefSeq" id="WP_229898642.1">
    <property type="nucleotide sequence ID" value="NZ_BMVC01000055.1"/>
</dbReference>
<proteinExistence type="predicted"/>
<reference evidence="1" key="2">
    <citation type="submission" date="2020-09" db="EMBL/GenBank/DDBJ databases">
        <authorList>
            <person name="Sun Q."/>
            <person name="Ohkuma M."/>
        </authorList>
    </citation>
    <scope>NUCLEOTIDE SEQUENCE</scope>
    <source>
        <strain evidence="1">JCM 4637</strain>
    </source>
</reference>
<dbReference type="AlphaFoldDB" id="A0A918XA30"/>
<gene>
    <name evidence="1" type="ORF">GCM10010334_84650</name>
</gene>
<sequence length="133" mass="14347">MSTAATADQCGARRPGWERGPAIGIHRIPCVLAEHHQGDHANAFAQQWTNTGTDTETPDTTGDEHMTREWLTGTLPEPTPALCIGCERHTRAPVVVRCIQSTSGPGTTLYACPTCAPKLTPGPTPDHTVLRRR</sequence>
<evidence type="ECO:0000313" key="2">
    <source>
        <dbReference type="Proteomes" id="UP000638353"/>
    </source>
</evidence>
<dbReference type="Proteomes" id="UP000638353">
    <property type="component" value="Unassembled WGS sequence"/>
</dbReference>
<accession>A0A918XA30</accession>
<protein>
    <submittedName>
        <fullName evidence="1">Uncharacterized protein</fullName>
    </submittedName>
</protein>
<reference evidence="1" key="1">
    <citation type="journal article" date="2014" name="Int. J. Syst. Evol. Microbiol.">
        <title>Complete genome sequence of Corynebacterium casei LMG S-19264T (=DSM 44701T), isolated from a smear-ripened cheese.</title>
        <authorList>
            <consortium name="US DOE Joint Genome Institute (JGI-PGF)"/>
            <person name="Walter F."/>
            <person name="Albersmeier A."/>
            <person name="Kalinowski J."/>
            <person name="Ruckert C."/>
        </authorList>
    </citation>
    <scope>NUCLEOTIDE SEQUENCE</scope>
    <source>
        <strain evidence="1">JCM 4637</strain>
    </source>
</reference>
<name>A0A918XA30_9ACTN</name>
<comment type="caution">
    <text evidence="1">The sequence shown here is derived from an EMBL/GenBank/DDBJ whole genome shotgun (WGS) entry which is preliminary data.</text>
</comment>
<evidence type="ECO:0000313" key="1">
    <source>
        <dbReference type="EMBL" id="GHD20474.1"/>
    </source>
</evidence>
<organism evidence="1 2">
    <name type="scientific">Streptomyces finlayi</name>
    <dbReference type="NCBI Taxonomy" id="67296"/>
    <lineage>
        <taxon>Bacteria</taxon>
        <taxon>Bacillati</taxon>
        <taxon>Actinomycetota</taxon>
        <taxon>Actinomycetes</taxon>
        <taxon>Kitasatosporales</taxon>
        <taxon>Streptomycetaceae</taxon>
        <taxon>Streptomyces</taxon>
    </lineage>
</organism>
<dbReference type="EMBL" id="BMVC01000055">
    <property type="protein sequence ID" value="GHD20474.1"/>
    <property type="molecule type" value="Genomic_DNA"/>
</dbReference>